<dbReference type="STRING" id="332999.SAMN04488511_102352"/>
<evidence type="ECO:0000313" key="1">
    <source>
        <dbReference type="EMBL" id="SFA41584.1"/>
    </source>
</evidence>
<evidence type="ECO:0000313" key="2">
    <source>
        <dbReference type="Proteomes" id="UP000198836"/>
    </source>
</evidence>
<dbReference type="AlphaFoldDB" id="A0A1I0SPY5"/>
<name>A0A1I0SPY5_9SPHI</name>
<dbReference type="RefSeq" id="WP_090980664.1">
    <property type="nucleotide sequence ID" value="NZ_FOJM01000002.1"/>
</dbReference>
<dbReference type="EMBL" id="FOJM01000002">
    <property type="protein sequence ID" value="SFA41584.1"/>
    <property type="molecule type" value="Genomic_DNA"/>
</dbReference>
<keyword evidence="2" id="KW-1185">Reference proteome</keyword>
<organism evidence="1 2">
    <name type="scientific">Pedobacter suwonensis</name>
    <dbReference type="NCBI Taxonomy" id="332999"/>
    <lineage>
        <taxon>Bacteria</taxon>
        <taxon>Pseudomonadati</taxon>
        <taxon>Bacteroidota</taxon>
        <taxon>Sphingobacteriia</taxon>
        <taxon>Sphingobacteriales</taxon>
        <taxon>Sphingobacteriaceae</taxon>
        <taxon>Pedobacter</taxon>
    </lineage>
</organism>
<reference evidence="2" key="1">
    <citation type="submission" date="2016-10" db="EMBL/GenBank/DDBJ databases">
        <authorList>
            <person name="Varghese N."/>
            <person name="Submissions S."/>
        </authorList>
    </citation>
    <scope>NUCLEOTIDE SEQUENCE [LARGE SCALE GENOMIC DNA]</scope>
    <source>
        <strain evidence="2">DSM 18130</strain>
    </source>
</reference>
<accession>A0A1I0SPY5</accession>
<dbReference type="OrthoDB" id="9765957at2"/>
<dbReference type="Proteomes" id="UP000198836">
    <property type="component" value="Unassembled WGS sequence"/>
</dbReference>
<protein>
    <submittedName>
        <fullName evidence="1">Uncharacterized protein</fullName>
    </submittedName>
</protein>
<sequence length="183" mass="19861">MRSNILYSFRALALLLTIFSLLLIHSCKKETEILPPGESPITPPAIQGLAKLFTDSIFGLSNFSVTFLGKILEQGSSAVTESGMVVDTVPGATTVKNLNKFKATPDASGQMKVIVTYVPEGTTYYMRTYAINSAGTAYGNEVVFRSPDGKSTLETFEIKTQEQLIALGAKHYTSLQSLRIGVR</sequence>
<proteinExistence type="predicted"/>
<gene>
    <name evidence="1" type="ORF">SAMN04488511_102352</name>
</gene>